<reference evidence="1" key="1">
    <citation type="submission" date="2021-02" db="EMBL/GenBank/DDBJ databases">
        <authorList>
            <person name="Nowell W R."/>
        </authorList>
    </citation>
    <scope>NUCLEOTIDE SEQUENCE</scope>
</reference>
<dbReference type="AlphaFoldDB" id="A0A816N2K3"/>
<sequence length="182" mass="20690">MPRVCSFASDYLLGDSWRTLDCCDRYYQHSSLIREVPTQEQSSVLSPNEIDEILSRKLYDQLKSTSELEKEQNLKKKSELSASPLLEPTIHSLPTSVIDSELLVLIDRFFNLTYSNSIPMVNLLATAVATNFLKENIRALDKQLKEQQQTHVSLDIKRGTSLLCDYENDDDDDSISWASAPT</sequence>
<dbReference type="EMBL" id="CAJOBI010001110">
    <property type="protein sequence ID" value="CAF3863797.1"/>
    <property type="molecule type" value="Genomic_DNA"/>
</dbReference>
<protein>
    <submittedName>
        <fullName evidence="1">Uncharacterized protein</fullName>
    </submittedName>
</protein>
<evidence type="ECO:0000313" key="1">
    <source>
        <dbReference type="EMBL" id="CAF2024018.1"/>
    </source>
</evidence>
<name>A0A816N2K3_9BILA</name>
<proteinExistence type="predicted"/>
<evidence type="ECO:0000313" key="2">
    <source>
        <dbReference type="EMBL" id="CAF3863797.1"/>
    </source>
</evidence>
<dbReference type="Proteomes" id="UP000663824">
    <property type="component" value="Unassembled WGS sequence"/>
</dbReference>
<organism evidence="1 3">
    <name type="scientific">Rotaria magnacalcarata</name>
    <dbReference type="NCBI Taxonomy" id="392030"/>
    <lineage>
        <taxon>Eukaryota</taxon>
        <taxon>Metazoa</taxon>
        <taxon>Spiralia</taxon>
        <taxon>Gnathifera</taxon>
        <taxon>Rotifera</taxon>
        <taxon>Eurotatoria</taxon>
        <taxon>Bdelloidea</taxon>
        <taxon>Philodinida</taxon>
        <taxon>Philodinidae</taxon>
        <taxon>Rotaria</taxon>
    </lineage>
</organism>
<accession>A0A816N2K3</accession>
<comment type="caution">
    <text evidence="1">The sequence shown here is derived from an EMBL/GenBank/DDBJ whole genome shotgun (WGS) entry which is preliminary data.</text>
</comment>
<evidence type="ECO:0000313" key="3">
    <source>
        <dbReference type="Proteomes" id="UP000663824"/>
    </source>
</evidence>
<dbReference type="EMBL" id="CAJNRE010003516">
    <property type="protein sequence ID" value="CAF2024018.1"/>
    <property type="molecule type" value="Genomic_DNA"/>
</dbReference>
<dbReference type="Proteomes" id="UP000676336">
    <property type="component" value="Unassembled WGS sequence"/>
</dbReference>
<gene>
    <name evidence="1" type="ORF">MBJ925_LOCUS9409</name>
    <name evidence="2" type="ORF">SMN809_LOCUS4693</name>
</gene>